<dbReference type="RefSeq" id="XP_062772718.1">
    <property type="nucleotide sequence ID" value="XM_062916667.1"/>
</dbReference>
<dbReference type="KEGG" id="cdet:87937011"/>
<name>A0AAX4HX68_9PEZI</name>
<keyword evidence="2" id="KW-0812">Transmembrane</keyword>
<evidence type="ECO:0000256" key="1">
    <source>
        <dbReference type="SAM" id="MobiDB-lite"/>
    </source>
</evidence>
<dbReference type="Proteomes" id="UP001322277">
    <property type="component" value="Chromosome 1"/>
</dbReference>
<dbReference type="AlphaFoldDB" id="A0AAX4HX68"/>
<proteinExistence type="predicted"/>
<keyword evidence="2" id="KW-0472">Membrane</keyword>
<reference evidence="4" key="1">
    <citation type="journal article" date="2023" name="bioRxiv">
        <title>Complete genome of the Medicago anthracnose fungus, Colletotrichum destructivum, reveals a mini-chromosome-like region within a core chromosome.</title>
        <authorList>
            <person name="Lapalu N."/>
            <person name="Simon A."/>
            <person name="Lu A."/>
            <person name="Plaumann P.-L."/>
            <person name="Amselem J."/>
            <person name="Pigne S."/>
            <person name="Auger A."/>
            <person name="Koch C."/>
            <person name="Dallery J.-F."/>
            <person name="O'Connell R.J."/>
        </authorList>
    </citation>
    <scope>NUCLEOTIDE SEQUENCE [LARGE SCALE GENOMIC DNA]</scope>
    <source>
        <strain evidence="4">CBS 520.97</strain>
    </source>
</reference>
<feature type="compositionally biased region" description="Basic and acidic residues" evidence="1">
    <location>
        <begin position="63"/>
        <end position="75"/>
    </location>
</feature>
<sequence>MARERLSKPRRTPKEIYAHSPWNTLNLSKEHPETWTGPLLLHPDAPIGPATPTWPTNTVGEETATKAKEREKHETNASGARAASSSTPYAKTDDCKFKPGPIFDFCLFPTTRPANHAPWSCIPSSPVRIDPPGWPAAPGTVPPKSRSLLSRFSPFALAINTHPCLRPNLAIVRTISFVFGQLGVPVVIVLVVQGRSVDLRGPNAACRPRSPLSIEPYLVLLPDLSCQHPA</sequence>
<evidence type="ECO:0000313" key="4">
    <source>
        <dbReference type="Proteomes" id="UP001322277"/>
    </source>
</evidence>
<feature type="region of interest" description="Disordered" evidence="1">
    <location>
        <begin position="23"/>
        <end position="90"/>
    </location>
</feature>
<organism evidence="3 4">
    <name type="scientific">Colletotrichum destructivum</name>
    <dbReference type="NCBI Taxonomy" id="34406"/>
    <lineage>
        <taxon>Eukaryota</taxon>
        <taxon>Fungi</taxon>
        <taxon>Dikarya</taxon>
        <taxon>Ascomycota</taxon>
        <taxon>Pezizomycotina</taxon>
        <taxon>Sordariomycetes</taxon>
        <taxon>Hypocreomycetidae</taxon>
        <taxon>Glomerellales</taxon>
        <taxon>Glomerellaceae</taxon>
        <taxon>Colletotrichum</taxon>
        <taxon>Colletotrichum destructivum species complex</taxon>
    </lineage>
</organism>
<keyword evidence="2" id="KW-1133">Transmembrane helix</keyword>
<accession>A0AAX4HX68</accession>
<keyword evidence="4" id="KW-1185">Reference proteome</keyword>
<gene>
    <name evidence="3" type="ORF">CDEST_00508</name>
</gene>
<feature type="transmembrane region" description="Helical" evidence="2">
    <location>
        <begin position="170"/>
        <end position="192"/>
    </location>
</feature>
<evidence type="ECO:0000313" key="3">
    <source>
        <dbReference type="EMBL" id="WQF75494.1"/>
    </source>
</evidence>
<protein>
    <submittedName>
        <fullName evidence="3">Uncharacterized protein</fullName>
    </submittedName>
</protein>
<evidence type="ECO:0000256" key="2">
    <source>
        <dbReference type="SAM" id="Phobius"/>
    </source>
</evidence>
<dbReference type="GeneID" id="87937011"/>
<dbReference type="EMBL" id="CP137305">
    <property type="protein sequence ID" value="WQF75494.1"/>
    <property type="molecule type" value="Genomic_DNA"/>
</dbReference>